<dbReference type="Pfam" id="PF00565">
    <property type="entry name" value="SNase"/>
    <property type="match status" value="1"/>
</dbReference>
<keyword evidence="7" id="KW-1185">Reference proteome</keyword>
<evidence type="ECO:0000256" key="1">
    <source>
        <dbReference type="ARBA" id="ARBA00022722"/>
    </source>
</evidence>
<dbReference type="SUPFAM" id="SSF50199">
    <property type="entry name" value="Staphylococcal nuclease"/>
    <property type="match status" value="1"/>
</dbReference>
<organism evidence="6 7">
    <name type="scientific">Naasia lichenicola</name>
    <dbReference type="NCBI Taxonomy" id="2565933"/>
    <lineage>
        <taxon>Bacteria</taxon>
        <taxon>Bacillati</taxon>
        <taxon>Actinomycetota</taxon>
        <taxon>Actinomycetes</taxon>
        <taxon>Micrococcales</taxon>
        <taxon>Microbacteriaceae</taxon>
        <taxon>Naasia</taxon>
    </lineage>
</organism>
<dbReference type="OrthoDB" id="5241375at2"/>
<gene>
    <name evidence="6" type="ORF">E6C64_02310</name>
</gene>
<sequence>MRLPRGAQVALAVVLVAVAAWFVLSNADREITPTPGRAPVTIPQSPAAGSGSDSDGSDSDGYGSATGLIDRVVDGDTVIVDIDGESDDVRVRMLNVNAPESVKPDSPVECLGPEASAFTKSLLSEGDEVTLEFDAERYDQYGRTLASVITADGENVGVELARAGLARAVSYDGNERFRPAVDDAIAEARADRVGLFDPANGC</sequence>
<dbReference type="RefSeq" id="WP_136425989.1">
    <property type="nucleotide sequence ID" value="NZ_SSSM01000001.1"/>
</dbReference>
<evidence type="ECO:0000256" key="3">
    <source>
        <dbReference type="ARBA" id="ARBA00022801"/>
    </source>
</evidence>
<evidence type="ECO:0000313" key="7">
    <source>
        <dbReference type="Proteomes" id="UP000309133"/>
    </source>
</evidence>
<dbReference type="EMBL" id="SSSM01000001">
    <property type="protein sequence ID" value="THG33208.1"/>
    <property type="molecule type" value="Genomic_DNA"/>
</dbReference>
<evidence type="ECO:0000259" key="5">
    <source>
        <dbReference type="PROSITE" id="PS50830"/>
    </source>
</evidence>
<keyword evidence="3" id="KW-0378">Hydrolase</keyword>
<keyword evidence="2" id="KW-0255">Endonuclease</keyword>
<dbReference type="GO" id="GO:0016787">
    <property type="term" value="F:hydrolase activity"/>
    <property type="evidence" value="ECO:0007669"/>
    <property type="project" value="UniProtKB-KW"/>
</dbReference>
<dbReference type="InterPro" id="IPR016071">
    <property type="entry name" value="Staphylococal_nuclease_OB-fold"/>
</dbReference>
<feature type="compositionally biased region" description="Low complexity" evidence="4">
    <location>
        <begin position="49"/>
        <end position="63"/>
    </location>
</feature>
<dbReference type="GO" id="GO:0004519">
    <property type="term" value="F:endonuclease activity"/>
    <property type="evidence" value="ECO:0007669"/>
    <property type="project" value="UniProtKB-KW"/>
</dbReference>
<proteinExistence type="predicted"/>
<dbReference type="PROSITE" id="PS50830">
    <property type="entry name" value="TNASE_3"/>
    <property type="match status" value="1"/>
</dbReference>
<dbReference type="Gene3D" id="2.40.50.90">
    <property type="match status" value="1"/>
</dbReference>
<dbReference type="Proteomes" id="UP000309133">
    <property type="component" value="Unassembled WGS sequence"/>
</dbReference>
<name>A0A4S4FSD5_9MICO</name>
<comment type="caution">
    <text evidence="6">The sequence shown here is derived from an EMBL/GenBank/DDBJ whole genome shotgun (WGS) entry which is preliminary data.</text>
</comment>
<feature type="region of interest" description="Disordered" evidence="4">
    <location>
        <begin position="32"/>
        <end position="67"/>
    </location>
</feature>
<dbReference type="SMART" id="SM00318">
    <property type="entry name" value="SNc"/>
    <property type="match status" value="1"/>
</dbReference>
<evidence type="ECO:0000313" key="6">
    <source>
        <dbReference type="EMBL" id="THG33208.1"/>
    </source>
</evidence>
<protein>
    <recommendedName>
        <fullName evidence="5">TNase-like domain-containing protein</fullName>
    </recommendedName>
</protein>
<accession>A0A4S4FSD5</accession>
<dbReference type="AlphaFoldDB" id="A0A4S4FSD5"/>
<evidence type="ECO:0000256" key="2">
    <source>
        <dbReference type="ARBA" id="ARBA00022759"/>
    </source>
</evidence>
<evidence type="ECO:0000256" key="4">
    <source>
        <dbReference type="SAM" id="MobiDB-lite"/>
    </source>
</evidence>
<dbReference type="PANTHER" id="PTHR12302">
    <property type="entry name" value="EBNA2 BINDING PROTEIN P100"/>
    <property type="match status" value="1"/>
</dbReference>
<dbReference type="InterPro" id="IPR035437">
    <property type="entry name" value="SNase_OB-fold_sf"/>
</dbReference>
<feature type="domain" description="TNase-like" evidence="5">
    <location>
        <begin position="63"/>
        <end position="198"/>
    </location>
</feature>
<dbReference type="PANTHER" id="PTHR12302:SF3">
    <property type="entry name" value="SERINE_THREONINE-PROTEIN KINASE 31"/>
    <property type="match status" value="1"/>
</dbReference>
<reference evidence="6 7" key="1">
    <citation type="submission" date="2019-04" db="EMBL/GenBank/DDBJ databases">
        <authorList>
            <person name="Jiang L."/>
        </authorList>
    </citation>
    <scope>NUCLEOTIDE SEQUENCE [LARGE SCALE GENOMIC DNA]</scope>
    <source>
        <strain evidence="6 7">YIM 131853</strain>
    </source>
</reference>
<keyword evidence="1" id="KW-0540">Nuclease</keyword>